<dbReference type="EMBL" id="UINC01132850">
    <property type="protein sequence ID" value="SVD15416.1"/>
    <property type="molecule type" value="Genomic_DNA"/>
</dbReference>
<proteinExistence type="predicted"/>
<evidence type="ECO:0000313" key="1">
    <source>
        <dbReference type="EMBL" id="SVD15416.1"/>
    </source>
</evidence>
<gene>
    <name evidence="1" type="ORF">METZ01_LOCUS368270</name>
</gene>
<dbReference type="AlphaFoldDB" id="A0A382T041"/>
<organism evidence="1">
    <name type="scientific">marine metagenome</name>
    <dbReference type="NCBI Taxonomy" id="408172"/>
    <lineage>
        <taxon>unclassified sequences</taxon>
        <taxon>metagenomes</taxon>
        <taxon>ecological metagenomes</taxon>
    </lineage>
</organism>
<sequence>MKFLWIGKPGGETGFEYPVVLGIFIAHFFQNNPYFHHRKLLNIFLVVYSIVIKVINDTDR</sequence>
<protein>
    <submittedName>
        <fullName evidence="1">Uncharacterized protein</fullName>
    </submittedName>
</protein>
<accession>A0A382T041</accession>
<name>A0A382T041_9ZZZZ</name>
<reference evidence="1" key="1">
    <citation type="submission" date="2018-05" db="EMBL/GenBank/DDBJ databases">
        <authorList>
            <person name="Lanie J.A."/>
            <person name="Ng W.-L."/>
            <person name="Kazmierczak K.M."/>
            <person name="Andrzejewski T.M."/>
            <person name="Davidsen T.M."/>
            <person name="Wayne K.J."/>
            <person name="Tettelin H."/>
            <person name="Glass J.I."/>
            <person name="Rusch D."/>
            <person name="Podicherti R."/>
            <person name="Tsui H.-C.T."/>
            <person name="Winkler M.E."/>
        </authorList>
    </citation>
    <scope>NUCLEOTIDE SEQUENCE</scope>
</reference>